<dbReference type="RefSeq" id="WP_077131007.1">
    <property type="nucleotide sequence ID" value="NZ_CP014263.1"/>
</dbReference>
<dbReference type="EMBL" id="CP014263">
    <property type="protein sequence ID" value="AQG79573.1"/>
    <property type="molecule type" value="Genomic_DNA"/>
</dbReference>
<dbReference type="KEGG" id="smon:AWR27_09695"/>
<organism evidence="2 3">
    <name type="scientific">Spirosoma montaniterrae</name>
    <dbReference type="NCBI Taxonomy" id="1178516"/>
    <lineage>
        <taxon>Bacteria</taxon>
        <taxon>Pseudomonadati</taxon>
        <taxon>Bacteroidota</taxon>
        <taxon>Cytophagia</taxon>
        <taxon>Cytophagales</taxon>
        <taxon>Cytophagaceae</taxon>
        <taxon>Spirosoma</taxon>
    </lineage>
</organism>
<dbReference type="Gene3D" id="3.40.50.720">
    <property type="entry name" value="NAD(P)-binding Rossmann-like Domain"/>
    <property type="match status" value="1"/>
</dbReference>
<keyword evidence="3" id="KW-1185">Reference proteome</keyword>
<name>A0A1P9WW31_9BACT</name>
<dbReference type="AlphaFoldDB" id="A0A1P9WW31"/>
<dbReference type="Proteomes" id="UP000187941">
    <property type="component" value="Chromosome"/>
</dbReference>
<gene>
    <name evidence="2" type="ORF">AWR27_09695</name>
</gene>
<dbReference type="STRING" id="1178516.AWR27_09695"/>
<feature type="domain" description="NAD-dependent epimerase/dehydratase" evidence="1">
    <location>
        <begin position="3"/>
        <end position="210"/>
    </location>
</feature>
<dbReference type="Pfam" id="PF01370">
    <property type="entry name" value="Epimerase"/>
    <property type="match status" value="1"/>
</dbReference>
<dbReference type="OrthoDB" id="9774199at2"/>
<evidence type="ECO:0000313" key="2">
    <source>
        <dbReference type="EMBL" id="AQG79573.1"/>
    </source>
</evidence>
<reference evidence="2 3" key="1">
    <citation type="submission" date="2016-01" db="EMBL/GenBank/DDBJ databases">
        <authorList>
            <person name="Oliw E.H."/>
        </authorList>
    </citation>
    <scope>NUCLEOTIDE SEQUENCE [LARGE SCALE GENOMIC DNA]</scope>
    <source>
        <strain evidence="2 3">DY10</strain>
    </source>
</reference>
<dbReference type="PANTHER" id="PTHR43245">
    <property type="entry name" value="BIFUNCTIONAL POLYMYXIN RESISTANCE PROTEIN ARNA"/>
    <property type="match status" value="1"/>
</dbReference>
<accession>A0A1P9WW31</accession>
<dbReference type="InterPro" id="IPR001509">
    <property type="entry name" value="Epimerase_deHydtase"/>
</dbReference>
<dbReference type="InterPro" id="IPR036291">
    <property type="entry name" value="NAD(P)-bd_dom_sf"/>
</dbReference>
<dbReference type="InterPro" id="IPR050177">
    <property type="entry name" value="Lipid_A_modif_metabolic_enz"/>
</dbReference>
<dbReference type="SUPFAM" id="SSF51735">
    <property type="entry name" value="NAD(P)-binding Rossmann-fold domains"/>
    <property type="match status" value="1"/>
</dbReference>
<proteinExistence type="predicted"/>
<protein>
    <recommendedName>
        <fullName evidence="1">NAD-dependent epimerase/dehydratase domain-containing protein</fullName>
    </recommendedName>
</protein>
<evidence type="ECO:0000313" key="3">
    <source>
        <dbReference type="Proteomes" id="UP000187941"/>
    </source>
</evidence>
<sequence length="666" mass="75146">MHVLIIGGTGYVGSRLVDRLLARHMVITVLAKEPMPGLTAHVRVIIGDRSDPNILTRLAQLKVDAVVDLIAYRPQQTRELVNAFAGRIRCYVHLSTIAVYAHPFTFPLQEDQATLVNNGGHSYSNLKADCERVLTDAYQTQRFPMVILRSTPIMGPSDPVSREVYMLKRLLRKKPLITPLLRDSFILTIFIDDLIEAFYATLTTPSAIGNAYHLSAGDCPTVSEYMQAIATWAGVQPIHNDPTDTQTLLDGGFSVYAFPYAPGSPGRLNIANAQRDLGFSPTPFREALVRTLDPVSTTIRSLQMVPAWPGRTATQTRLCGIHELLHEQAEQCWYDQKKPPAVLTVDDLLKKLTQQPDALVLTDRERWLQSETCFEPTWHRYGEDDPMPVLIIPTQLTSLLLGSELSADPLPTCCYKESCQLVGVLEPVESVPDSYDCFLHQPLRNRVDYTHDNFPAKLYTVRFEHVRQLSLGEKDRAIVHGEFADWLLSRLNKQTMTDVNLDLFSKCYLADDYTAFANCLSDQRELEVLADWVHLFGLARLLIKAGHMHTHQLFIGRANHCCFTRTEPDQSVPVNGAFLDSALKVTVNNQNYLYDIASQTLCSVPKPFAILLDYVDPFMVSASLLEEIFDLDAVKAIEVYEVYRNEFVKHVKMFCKEQIIRSLVPH</sequence>
<evidence type="ECO:0000259" key="1">
    <source>
        <dbReference type="Pfam" id="PF01370"/>
    </source>
</evidence>